<dbReference type="Pfam" id="PF09802">
    <property type="entry name" value="Sec66"/>
    <property type="match status" value="1"/>
</dbReference>
<proteinExistence type="predicted"/>
<dbReference type="GO" id="GO:0031207">
    <property type="term" value="C:Sec62/Sec63 complex"/>
    <property type="evidence" value="ECO:0007669"/>
    <property type="project" value="InterPro"/>
</dbReference>
<evidence type="ECO:0000313" key="3">
    <source>
        <dbReference type="Proteomes" id="UP001378960"/>
    </source>
</evidence>
<keyword evidence="1" id="KW-0472">Membrane</keyword>
<comment type="caution">
    <text evidence="2">The sequence shown here is derived from an EMBL/GenBank/DDBJ whole genome shotgun (WGS) entry which is preliminary data.</text>
</comment>
<keyword evidence="3" id="KW-1185">Reference proteome</keyword>
<dbReference type="AlphaFoldDB" id="A0AAV5R6J8"/>
<keyword evidence="1" id="KW-0812">Transmembrane</keyword>
<reference evidence="2 3" key="1">
    <citation type="journal article" date="2023" name="Elife">
        <title>Identification of key yeast species and microbe-microbe interactions impacting larval growth of Drosophila in the wild.</title>
        <authorList>
            <person name="Mure A."/>
            <person name="Sugiura Y."/>
            <person name="Maeda R."/>
            <person name="Honda K."/>
            <person name="Sakurai N."/>
            <person name="Takahashi Y."/>
            <person name="Watada M."/>
            <person name="Katoh T."/>
            <person name="Gotoh A."/>
            <person name="Gotoh Y."/>
            <person name="Taniguchi I."/>
            <person name="Nakamura K."/>
            <person name="Hayashi T."/>
            <person name="Katayama T."/>
            <person name="Uemura T."/>
            <person name="Hattori Y."/>
        </authorList>
    </citation>
    <scope>NUCLEOTIDE SEQUENCE [LARGE SCALE GENOMIC DNA]</scope>
    <source>
        <strain evidence="2 3">PK-24</strain>
    </source>
</reference>
<dbReference type="Proteomes" id="UP001378960">
    <property type="component" value="Unassembled WGS sequence"/>
</dbReference>
<dbReference type="GO" id="GO:0031204">
    <property type="term" value="P:post-translational protein targeting to membrane, translocation"/>
    <property type="evidence" value="ECO:0007669"/>
    <property type="project" value="InterPro"/>
</dbReference>
<dbReference type="PANTHER" id="PTHR28229">
    <property type="entry name" value="TRANSLOCATION PROTEIN SEC66"/>
    <property type="match status" value="1"/>
</dbReference>
<keyword evidence="1" id="KW-1133">Transmembrane helix</keyword>
<evidence type="ECO:0000313" key="2">
    <source>
        <dbReference type="EMBL" id="GMM46940.1"/>
    </source>
</evidence>
<name>A0AAV5R6J8_PICKL</name>
<dbReference type="InterPro" id="IPR018624">
    <property type="entry name" value="Sec66"/>
</dbReference>
<evidence type="ECO:0000256" key="1">
    <source>
        <dbReference type="SAM" id="Phobius"/>
    </source>
</evidence>
<dbReference type="PANTHER" id="PTHR28229:SF1">
    <property type="entry name" value="TRANSLOCATION PROTEIN SEC66"/>
    <property type="match status" value="1"/>
</dbReference>
<sequence>MSSENTASFAESATETFETFTEYATATANATGNETTTENITKSISLATPLLYLGVLIFTLITFSIYHRRTKVHQLQKLTSSSLFNPEYEIKAEDVLSANIDTPTIDSIPALIYSDLKELNAHEKMLKTSLVQRAAESMRRIIKLKETEPSIMILYTKGLIGDDSFKRYQMQVKLQDAEMMEIAKEAENYKQGWSRTIFPIAQEVMMNQALRRRINSINERKKIMENLTYKGVENVMDDIKARIDSIKINIVKK</sequence>
<feature type="transmembrane region" description="Helical" evidence="1">
    <location>
        <begin position="50"/>
        <end position="67"/>
    </location>
</feature>
<protein>
    <submittedName>
        <fullName evidence="2">Sec63 complex subunit</fullName>
    </submittedName>
</protein>
<organism evidence="2 3">
    <name type="scientific">Pichia kluyveri</name>
    <name type="common">Yeast</name>
    <dbReference type="NCBI Taxonomy" id="36015"/>
    <lineage>
        <taxon>Eukaryota</taxon>
        <taxon>Fungi</taxon>
        <taxon>Dikarya</taxon>
        <taxon>Ascomycota</taxon>
        <taxon>Saccharomycotina</taxon>
        <taxon>Pichiomycetes</taxon>
        <taxon>Pichiales</taxon>
        <taxon>Pichiaceae</taxon>
        <taxon>Pichia</taxon>
    </lineage>
</organism>
<accession>A0AAV5R6J8</accession>
<gene>
    <name evidence="2" type="ORF">DAPK24_035150</name>
</gene>
<dbReference type="EMBL" id="BTGB01000005">
    <property type="protein sequence ID" value="GMM46940.1"/>
    <property type="molecule type" value="Genomic_DNA"/>
</dbReference>